<proteinExistence type="predicted"/>
<dbReference type="InterPro" id="IPR013362">
    <property type="entry name" value="Pilus_4_PilV"/>
</dbReference>
<keyword evidence="1" id="KW-1133">Transmembrane helix</keyword>
<dbReference type="Proteomes" id="UP000244441">
    <property type="component" value="Chromosome"/>
</dbReference>
<name>A0A2S0VWE3_9ALTE</name>
<feature type="transmembrane region" description="Helical" evidence="1">
    <location>
        <begin position="12"/>
        <end position="31"/>
    </location>
</feature>
<evidence type="ECO:0000313" key="3">
    <source>
        <dbReference type="EMBL" id="AWB68539.1"/>
    </source>
</evidence>
<accession>A0A2S0VWE3</accession>
<organism evidence="3 4">
    <name type="scientific">Saccharobesus litoralis</name>
    <dbReference type="NCBI Taxonomy" id="2172099"/>
    <lineage>
        <taxon>Bacteria</taxon>
        <taxon>Pseudomonadati</taxon>
        <taxon>Pseudomonadota</taxon>
        <taxon>Gammaproteobacteria</taxon>
        <taxon>Alteromonadales</taxon>
        <taxon>Alteromonadaceae</taxon>
        <taxon>Saccharobesus</taxon>
    </lineage>
</organism>
<dbReference type="NCBIfam" id="TIGR02532">
    <property type="entry name" value="IV_pilin_GFxxxE"/>
    <property type="match status" value="1"/>
</dbReference>
<dbReference type="InterPro" id="IPR012902">
    <property type="entry name" value="N_methyl_site"/>
</dbReference>
<dbReference type="Pfam" id="PF07963">
    <property type="entry name" value="N_methyl"/>
    <property type="match status" value="1"/>
</dbReference>
<dbReference type="NCBIfam" id="TIGR02523">
    <property type="entry name" value="type_IV_pilV"/>
    <property type="match status" value="1"/>
</dbReference>
<dbReference type="InterPro" id="IPR045584">
    <property type="entry name" value="Pilin-like"/>
</dbReference>
<evidence type="ECO:0000313" key="4">
    <source>
        <dbReference type="Proteomes" id="UP000244441"/>
    </source>
</evidence>
<keyword evidence="1" id="KW-0472">Membrane</keyword>
<dbReference type="KEGG" id="cate:C2869_19980"/>
<sequence length="207" mass="22265">MRRLRHSGFSLIELMIAMLVLTTGVVGSIAIQSTAKKNTFDATQRAQASALVHDIIERIRGNKSQLSSYAGTDYGAKTFNDVKECHKTEETSSSTVSCTPAELATYDTYQWDALLKGTHVTKSTTSDGTTTSSNVGGLINPTGCIIVTKARNEDNTADLQQAGSVTVVVSWTGRFTTKDANDSDGYDCGGSSTNKQRRQVSVTAYIF</sequence>
<evidence type="ECO:0000256" key="1">
    <source>
        <dbReference type="SAM" id="Phobius"/>
    </source>
</evidence>
<reference evidence="3 4" key="1">
    <citation type="submission" date="2018-01" db="EMBL/GenBank/DDBJ databases">
        <title>Genome sequence of a Cantenovulum-like bacteria.</title>
        <authorList>
            <person name="Tan W.R."/>
            <person name="Lau N.-S."/>
            <person name="Go F."/>
            <person name="Amirul A.-A.A."/>
        </authorList>
    </citation>
    <scope>NUCLEOTIDE SEQUENCE [LARGE SCALE GENOMIC DNA]</scope>
    <source>
        <strain evidence="3 4">CCB-QB4</strain>
    </source>
</reference>
<gene>
    <name evidence="3" type="primary">pilV</name>
    <name evidence="3" type="ORF">C2869_19980</name>
</gene>
<dbReference type="SUPFAM" id="SSF54523">
    <property type="entry name" value="Pili subunits"/>
    <property type="match status" value="1"/>
</dbReference>
<dbReference type="AlphaFoldDB" id="A0A2S0VWE3"/>
<keyword evidence="1" id="KW-0812">Transmembrane</keyword>
<dbReference type="OrthoDB" id="5741561at2"/>
<dbReference type="RefSeq" id="WP_108604593.1">
    <property type="nucleotide sequence ID" value="NZ_CP026604.1"/>
</dbReference>
<protein>
    <submittedName>
        <fullName evidence="3">Type IV pilus modification protein PilV</fullName>
    </submittedName>
</protein>
<feature type="domain" description="Type IV pilin Tt1218-like" evidence="2">
    <location>
        <begin position="30"/>
        <end position="108"/>
    </location>
</feature>
<keyword evidence="4" id="KW-1185">Reference proteome</keyword>
<evidence type="ECO:0000259" key="2">
    <source>
        <dbReference type="Pfam" id="PF22150"/>
    </source>
</evidence>
<dbReference type="InterPro" id="IPR054402">
    <property type="entry name" value="Tt1218-like_dom"/>
</dbReference>
<dbReference type="EMBL" id="CP026604">
    <property type="protein sequence ID" value="AWB68539.1"/>
    <property type="molecule type" value="Genomic_DNA"/>
</dbReference>
<dbReference type="Pfam" id="PF22150">
    <property type="entry name" value="Tt1218-like"/>
    <property type="match status" value="1"/>
</dbReference>